<dbReference type="EMBL" id="MPUH01000710">
    <property type="protein sequence ID" value="OMJ75098.1"/>
    <property type="molecule type" value="Genomic_DNA"/>
</dbReference>
<dbReference type="Proteomes" id="UP000187209">
    <property type="component" value="Unassembled WGS sequence"/>
</dbReference>
<protein>
    <submittedName>
        <fullName evidence="1">Uncharacterized protein</fullName>
    </submittedName>
</protein>
<organism evidence="1 2">
    <name type="scientific">Stentor coeruleus</name>
    <dbReference type="NCBI Taxonomy" id="5963"/>
    <lineage>
        <taxon>Eukaryota</taxon>
        <taxon>Sar</taxon>
        <taxon>Alveolata</taxon>
        <taxon>Ciliophora</taxon>
        <taxon>Postciliodesmatophora</taxon>
        <taxon>Heterotrichea</taxon>
        <taxon>Heterotrichida</taxon>
        <taxon>Stentoridae</taxon>
        <taxon>Stentor</taxon>
    </lineage>
</organism>
<proteinExistence type="predicted"/>
<accession>A0A1R2BEB0</accession>
<gene>
    <name evidence="1" type="ORF">SteCoe_25835</name>
</gene>
<name>A0A1R2BEB0_9CILI</name>
<reference evidence="1 2" key="1">
    <citation type="submission" date="2016-11" db="EMBL/GenBank/DDBJ databases">
        <title>The macronuclear genome of Stentor coeruleus: a giant cell with tiny introns.</title>
        <authorList>
            <person name="Slabodnick M."/>
            <person name="Ruby J.G."/>
            <person name="Reiff S.B."/>
            <person name="Swart E.C."/>
            <person name="Gosai S."/>
            <person name="Prabakaran S."/>
            <person name="Witkowska E."/>
            <person name="Larue G.E."/>
            <person name="Fisher S."/>
            <person name="Freeman R.M."/>
            <person name="Gunawardena J."/>
            <person name="Chu W."/>
            <person name="Stover N.A."/>
            <person name="Gregory B.D."/>
            <person name="Nowacki M."/>
            <person name="Derisi J."/>
            <person name="Roy S.W."/>
            <person name="Marshall W.F."/>
            <person name="Sood P."/>
        </authorList>
    </citation>
    <scope>NUCLEOTIDE SEQUENCE [LARGE SCALE GENOMIC DNA]</scope>
    <source>
        <strain evidence="1">WM001</strain>
    </source>
</reference>
<keyword evidence="2" id="KW-1185">Reference proteome</keyword>
<sequence>MPVIKIRFSTIVKKVKIEPFLWESLAKYIEEAFNISLSSHKLSCTKPISCAIKTQTDLDSLSEHKLLEIEILHNDESVYSQTIRELLDMPSNREYMIRKFADVMRQYPSTSLDALIPNNLELSIKGKLIDLYRDASARTERKNAFKLVYVKEEGKSVLKGVPTSQWINYSTTDFEALSRSLPPNVIEKLNMK</sequence>
<dbReference type="OrthoDB" id="10449308at2759"/>
<evidence type="ECO:0000313" key="1">
    <source>
        <dbReference type="EMBL" id="OMJ75098.1"/>
    </source>
</evidence>
<comment type="caution">
    <text evidence="1">The sequence shown here is derived from an EMBL/GenBank/DDBJ whole genome shotgun (WGS) entry which is preliminary data.</text>
</comment>
<evidence type="ECO:0000313" key="2">
    <source>
        <dbReference type="Proteomes" id="UP000187209"/>
    </source>
</evidence>
<dbReference type="AlphaFoldDB" id="A0A1R2BEB0"/>